<reference evidence="1" key="8">
    <citation type="journal article" date="2005" name="Science">
        <title>Antisense Transcription in the Mammalian Transcriptome.</title>
        <authorList>
            <consortium name="RIKEN Genome Exploration Research Group and Genome Science Group (Genome Network Project Core Group) and the FANTOM Consortium"/>
        </authorList>
    </citation>
    <scope>NUCLEOTIDE SEQUENCE</scope>
    <source>
        <strain evidence="1">C57BL/6J</strain>
        <tissue evidence="1">Testis</tissue>
    </source>
</reference>
<reference evidence="1" key="6">
    <citation type="submission" date="2004-03" db="EMBL/GenBank/DDBJ databases">
        <authorList>
            <person name="Arakawa T."/>
            <person name="Carninci P."/>
            <person name="Fukuda S."/>
            <person name="Hashizume W."/>
            <person name="Hayashida K."/>
            <person name="Hori F."/>
            <person name="Iida J."/>
            <person name="Imamura K."/>
            <person name="Imotani K."/>
            <person name="Itoh M."/>
            <person name="Kanagawa S."/>
            <person name="Kawai J."/>
            <person name="Kojima M."/>
            <person name="Konno H."/>
            <person name="Murata M."/>
            <person name="Nakamura M."/>
            <person name="Ninomiya N."/>
            <person name="Nishiyori H."/>
            <person name="Nomura K."/>
            <person name="Ohno M."/>
            <person name="Sakazume N."/>
            <person name="Sano H."/>
            <person name="Sasaki D."/>
            <person name="Shibata K."/>
            <person name="Shiraki T."/>
            <person name="Tagami M."/>
            <person name="Tagami Y."/>
            <person name="Waki K."/>
            <person name="Watahiki A."/>
            <person name="Muramatsu M."/>
            <person name="Hayashizaki Y."/>
        </authorList>
    </citation>
    <scope>NUCLEOTIDE SEQUENCE</scope>
    <source>
        <strain evidence="1">C57BL/6J</strain>
        <tissue evidence="1">Testis</tissue>
    </source>
</reference>
<proteinExistence type="evidence at transcript level"/>
<dbReference type="EMBL" id="AK132884">
    <property type="protein sequence ID" value="BAE21405.1"/>
    <property type="molecule type" value="mRNA"/>
</dbReference>
<gene>
    <name evidence="2" type="primary">Gm10457</name>
</gene>
<sequence>MNFKTSPVLRCSLIDGREPPHTHTHTHTQLMLELGDLIVWKQRQDSKVDAMQEGSASFKTLYRACTLRLPPPFRSRPKQNSLGALWHSLTISGTKEAAFEK</sequence>
<evidence type="ECO:0000313" key="1">
    <source>
        <dbReference type="EMBL" id="BAE21405.1"/>
    </source>
</evidence>
<evidence type="ECO:0000313" key="2">
    <source>
        <dbReference type="MGI" id="MGI:3642070"/>
    </source>
</evidence>
<dbReference type="AGR" id="MGI:3642070"/>
<reference evidence="1" key="2">
    <citation type="journal article" date="2000" name="Genome Res.">
        <title>Normalization and subtraction of cap-trapper-selected cDNAs to prepare full-length cDNA libraries for rapid discovery of new genes.</title>
        <authorList>
            <person name="Carninci P."/>
            <person name="Shibata Y."/>
            <person name="Hayatsu N."/>
            <person name="Sugahara Y."/>
            <person name="Shibata K."/>
            <person name="Itoh M."/>
            <person name="Konno H."/>
            <person name="Okazaki Y."/>
            <person name="Muramatsu M."/>
            <person name="Hayashizaki Y."/>
        </authorList>
    </citation>
    <scope>NUCLEOTIDE SEQUENCE</scope>
    <source>
        <strain evidence="1">C57BL/6J</strain>
        <tissue evidence="1">Testis</tissue>
    </source>
</reference>
<accession>Q3V0U8</accession>
<dbReference type="MGI" id="MGI:3642070">
    <property type="gene designation" value="Gm10457"/>
</dbReference>
<reference evidence="1" key="7">
    <citation type="journal article" date="2005" name="Science">
        <title>The Transcriptional Landscape of the Mammalian Genome.</title>
        <authorList>
            <consortium name="The FANTOM Consortium"/>
            <consortium name="Riken Genome Exploration Research Group and Genome Science Group (Genome Network Project Core Group)"/>
        </authorList>
    </citation>
    <scope>NUCLEOTIDE SEQUENCE</scope>
    <source>
        <strain evidence="1">C57BL/6J</strain>
        <tissue evidence="1">Testis</tissue>
    </source>
</reference>
<reference evidence="1" key="5">
    <citation type="journal article" date="2002" name="Nature">
        <title>Analysis of the mouse transcriptome based on functional annotation of 60,770 full-length cDNAs.</title>
        <authorList>
            <consortium name="The FANTOM Consortium and the RIKEN Genome Exploration Research Group Phase I and II Team"/>
        </authorList>
    </citation>
    <scope>NUCLEOTIDE SEQUENCE</scope>
    <source>
        <strain evidence="1">C57BL/6J</strain>
        <tissue evidence="1">Testis</tissue>
    </source>
</reference>
<reference evidence="1" key="1">
    <citation type="journal article" date="1999" name="Methods Enzymol.">
        <title>High-efficiency full-length cDNA cloning.</title>
        <authorList>
            <person name="Carninci P."/>
            <person name="Hayashizaki Y."/>
        </authorList>
    </citation>
    <scope>NUCLEOTIDE SEQUENCE</scope>
    <source>
        <strain evidence="1">C57BL/6J</strain>
        <tissue evidence="1">Testis</tissue>
    </source>
</reference>
<dbReference type="AlphaFoldDB" id="Q3V0U8"/>
<name>Q3V0U8_MOUSE</name>
<reference evidence="1" key="3">
    <citation type="journal article" date="2000" name="Genome Res.">
        <title>RIKEN integrated sequence analysis (RISA) system--384-format sequencing pipeline with 384 multicapillary sequencer.</title>
        <authorList>
            <person name="Shibata K."/>
            <person name="Itoh M."/>
            <person name="Aizawa K."/>
            <person name="Nagaoka S."/>
            <person name="Sasaki N."/>
            <person name="Carninci P."/>
            <person name="Konno H."/>
            <person name="Akiyama J."/>
            <person name="Nishi K."/>
            <person name="Kitsunai T."/>
            <person name="Tashiro H."/>
            <person name="Itoh M."/>
            <person name="Sumi N."/>
            <person name="Ishii Y."/>
            <person name="Nakamura S."/>
            <person name="Hazama M."/>
            <person name="Nishine T."/>
            <person name="Harada A."/>
            <person name="Yamamoto R."/>
            <person name="Matsumoto H."/>
            <person name="Sakaguchi S."/>
            <person name="Ikegami T."/>
            <person name="Kashiwagi K."/>
            <person name="Fujiwake S."/>
            <person name="Inoue K."/>
            <person name="Togawa Y."/>
            <person name="Izawa M."/>
            <person name="Ohara E."/>
            <person name="Watahiki M."/>
            <person name="Yoneda Y."/>
            <person name="Ishikawa T."/>
            <person name="Ozawa K."/>
            <person name="Tanaka T."/>
            <person name="Matsuura S."/>
            <person name="Kawai J."/>
            <person name="Okazaki Y."/>
            <person name="Muramatsu M."/>
            <person name="Inoue Y."/>
            <person name="Kira A."/>
            <person name="Hayashizaki Y."/>
        </authorList>
    </citation>
    <scope>NUCLEOTIDE SEQUENCE</scope>
    <source>
        <strain evidence="1">C57BL/6J</strain>
        <tissue evidence="1">Testis</tissue>
    </source>
</reference>
<reference evidence="1" key="4">
    <citation type="journal article" date="2001" name="Nature">
        <title>Functional annotation of a full-length mouse cDNA collection.</title>
        <authorList>
            <consortium name="The RIKEN Genome Exploration Research Group Phase II Team and the FANTOM Consortium"/>
        </authorList>
    </citation>
    <scope>NUCLEOTIDE SEQUENCE</scope>
    <source>
        <strain evidence="1">C57BL/6J</strain>
        <tissue evidence="1">Testis</tissue>
    </source>
</reference>
<organism evidence="1">
    <name type="scientific">Mus musculus</name>
    <name type="common">Mouse</name>
    <dbReference type="NCBI Taxonomy" id="10090"/>
    <lineage>
        <taxon>Eukaryota</taxon>
        <taxon>Metazoa</taxon>
        <taxon>Chordata</taxon>
        <taxon>Craniata</taxon>
        <taxon>Vertebrata</taxon>
        <taxon>Euteleostomi</taxon>
        <taxon>Mammalia</taxon>
        <taxon>Eutheria</taxon>
        <taxon>Euarchontoglires</taxon>
        <taxon>Glires</taxon>
        <taxon>Rodentia</taxon>
        <taxon>Myomorpha</taxon>
        <taxon>Muroidea</taxon>
        <taxon>Muridae</taxon>
        <taxon>Murinae</taxon>
        <taxon>Mus</taxon>
        <taxon>Mus</taxon>
    </lineage>
</organism>
<protein>
    <submittedName>
        <fullName evidence="1">Uncharacterized protein</fullName>
    </submittedName>
</protein>